<evidence type="ECO:0000313" key="2">
    <source>
        <dbReference type="EMBL" id="KRV48489.1"/>
    </source>
</evidence>
<protein>
    <recommendedName>
        <fullName evidence="1">SnoaL-like domain-containing protein</fullName>
    </recommendedName>
</protein>
<name>A0A0T6LRC7_WENVI</name>
<organism evidence="2 3">
    <name type="scientific">Wenjunlia vitaminophila</name>
    <name type="common">Streptomyces vitaminophilus</name>
    <dbReference type="NCBI Taxonomy" id="76728"/>
    <lineage>
        <taxon>Bacteria</taxon>
        <taxon>Bacillati</taxon>
        <taxon>Actinomycetota</taxon>
        <taxon>Actinomycetes</taxon>
        <taxon>Kitasatosporales</taxon>
        <taxon>Streptomycetaceae</taxon>
        <taxon>Wenjunlia</taxon>
    </lineage>
</organism>
<dbReference type="InterPro" id="IPR032710">
    <property type="entry name" value="NTF2-like_dom_sf"/>
</dbReference>
<dbReference type="InterPro" id="IPR037401">
    <property type="entry name" value="SnoaL-like"/>
</dbReference>
<dbReference type="Pfam" id="PF12680">
    <property type="entry name" value="SnoaL_2"/>
    <property type="match status" value="1"/>
</dbReference>
<comment type="caution">
    <text evidence="2">The sequence shown here is derived from an EMBL/GenBank/DDBJ whole genome shotgun (WGS) entry which is preliminary data.</text>
</comment>
<reference evidence="2 3" key="1">
    <citation type="submission" date="2015-10" db="EMBL/GenBank/DDBJ databases">
        <title>Draft genome sequence of pyrrolomycin-producing Streptomyces vitaminophilus.</title>
        <authorList>
            <person name="Graham D.E."/>
            <person name="Mahan K.M."/>
            <person name="Klingeman D.M."/>
            <person name="Hettich R.L."/>
            <person name="Parry R.J."/>
        </authorList>
    </citation>
    <scope>NUCLEOTIDE SEQUENCE [LARGE SCALE GENOMIC DNA]</scope>
    <source>
        <strain evidence="2 3">ATCC 31673</strain>
    </source>
</reference>
<sequence length="139" mass="14743">MDSASSTEPGRVTPREVAARLYAAASRGDTATVGRLLHPEARLDVPGTSPVSGVYHGLSGFLRFTSATNAIVPGGAQTEIIDIMDGRRHAAVYGVSRATRTGRPPLTNPTVHLVTVDDARVTAITIFNADQRAVDDFWS</sequence>
<gene>
    <name evidence="2" type="ORF">AQ490_24765</name>
</gene>
<evidence type="ECO:0000313" key="3">
    <source>
        <dbReference type="Proteomes" id="UP000050867"/>
    </source>
</evidence>
<dbReference type="EMBL" id="LLZU01000022">
    <property type="protein sequence ID" value="KRV48489.1"/>
    <property type="molecule type" value="Genomic_DNA"/>
</dbReference>
<dbReference type="AlphaFoldDB" id="A0A0T6LRC7"/>
<proteinExistence type="predicted"/>
<evidence type="ECO:0000259" key="1">
    <source>
        <dbReference type="Pfam" id="PF12680"/>
    </source>
</evidence>
<feature type="domain" description="SnoaL-like" evidence="1">
    <location>
        <begin position="19"/>
        <end position="123"/>
    </location>
</feature>
<keyword evidence="3" id="KW-1185">Reference proteome</keyword>
<dbReference type="SUPFAM" id="SSF54427">
    <property type="entry name" value="NTF2-like"/>
    <property type="match status" value="1"/>
</dbReference>
<dbReference type="Proteomes" id="UP000050867">
    <property type="component" value="Unassembled WGS sequence"/>
</dbReference>
<dbReference type="STRING" id="76728.AQ490_24765"/>
<accession>A0A0T6LRC7</accession>
<dbReference type="Gene3D" id="3.10.450.50">
    <property type="match status" value="1"/>
</dbReference>